<evidence type="ECO:0000313" key="2">
    <source>
        <dbReference type="EMBL" id="MCP2367625.1"/>
    </source>
</evidence>
<sequence>MRTTSTTITTATTTALVASAAALIVGIAAAPAVAIPDPGQWPARHVQLGDRDACELQRVGTQFVKCDDLTGAGVPAPSYIPEHP</sequence>
<feature type="chain" id="PRO_5039493727" evidence="1">
    <location>
        <begin position="35"/>
        <end position="84"/>
    </location>
</feature>
<dbReference type="RefSeq" id="WP_092669925.1">
    <property type="nucleotide sequence ID" value="NZ_BMDN01000003.1"/>
</dbReference>
<evidence type="ECO:0000256" key="1">
    <source>
        <dbReference type="SAM" id="SignalP"/>
    </source>
</evidence>
<dbReference type="AlphaFoldDB" id="A0A1H1R3M7"/>
<accession>A0A1H1R3M7</accession>
<dbReference type="OrthoDB" id="5126410at2"/>
<dbReference type="EMBL" id="LT629755">
    <property type="protein sequence ID" value="SDS30401.1"/>
    <property type="molecule type" value="Genomic_DNA"/>
</dbReference>
<proteinExistence type="predicted"/>
<evidence type="ECO:0000313" key="3">
    <source>
        <dbReference type="EMBL" id="SDS30401.1"/>
    </source>
</evidence>
<evidence type="ECO:0000313" key="5">
    <source>
        <dbReference type="Proteomes" id="UP000893823"/>
    </source>
</evidence>
<dbReference type="Proteomes" id="UP000893823">
    <property type="component" value="Unassembled WGS sequence"/>
</dbReference>
<name>A0A1H1R3M7_9MICO</name>
<reference evidence="2" key="3">
    <citation type="submission" date="2022-06" db="EMBL/GenBank/DDBJ databases">
        <title>Genomic Encyclopedia of Type Strains, Phase III (KMG-III): the genomes of soil and plant-associated and newly described type strains.</title>
        <authorList>
            <person name="Whitman W."/>
        </authorList>
    </citation>
    <scope>NUCLEOTIDE SEQUENCE</scope>
    <source>
        <strain evidence="2">CPCC 202695</strain>
    </source>
</reference>
<keyword evidence="5" id="KW-1185">Reference proteome</keyword>
<protein>
    <submittedName>
        <fullName evidence="3">Uncharacterized protein</fullName>
    </submittedName>
</protein>
<dbReference type="Proteomes" id="UP000199482">
    <property type="component" value="Chromosome I"/>
</dbReference>
<keyword evidence="1" id="KW-0732">Signal</keyword>
<dbReference type="EMBL" id="SODL02000003">
    <property type="protein sequence ID" value="MCP2367625.1"/>
    <property type="molecule type" value="Genomic_DNA"/>
</dbReference>
<reference evidence="3" key="1">
    <citation type="submission" date="2016-10" db="EMBL/GenBank/DDBJ databases">
        <authorList>
            <person name="de Groot N.N."/>
        </authorList>
    </citation>
    <scope>NUCLEOTIDE SEQUENCE [LARGE SCALE GENOMIC DNA]</scope>
    <source>
        <strain evidence="3">CPCC 202695</strain>
    </source>
</reference>
<feature type="signal peptide" evidence="1">
    <location>
        <begin position="1"/>
        <end position="34"/>
    </location>
</feature>
<evidence type="ECO:0000313" key="4">
    <source>
        <dbReference type="Proteomes" id="UP000199482"/>
    </source>
</evidence>
<reference evidence="4" key="2">
    <citation type="submission" date="2016-10" db="EMBL/GenBank/DDBJ databases">
        <authorList>
            <person name="Varghese N."/>
            <person name="Submissions S."/>
        </authorList>
    </citation>
    <scope>NUCLEOTIDE SEQUENCE [LARGE SCALE GENOMIC DNA]</scope>
    <source>
        <strain evidence="4">CPCC 202695</strain>
    </source>
</reference>
<gene>
    <name evidence="2" type="ORF">BCL57_001784</name>
    <name evidence="3" type="ORF">SAMN04489721_1091</name>
</gene>
<organism evidence="3 4">
    <name type="scientific">Agromyces flavus</name>
    <dbReference type="NCBI Taxonomy" id="589382"/>
    <lineage>
        <taxon>Bacteria</taxon>
        <taxon>Bacillati</taxon>
        <taxon>Actinomycetota</taxon>
        <taxon>Actinomycetes</taxon>
        <taxon>Micrococcales</taxon>
        <taxon>Microbacteriaceae</taxon>
        <taxon>Agromyces</taxon>
    </lineage>
</organism>